<dbReference type="GO" id="GO:0019825">
    <property type="term" value="F:oxygen binding"/>
    <property type="evidence" value="ECO:0007669"/>
    <property type="project" value="UniProtKB-UniRule"/>
</dbReference>
<dbReference type="InterPro" id="IPR000971">
    <property type="entry name" value="Globin"/>
</dbReference>
<reference evidence="12" key="1">
    <citation type="journal article" date="2023" name="Mol. Biol. Evol.">
        <title>Third-Generation Sequencing Reveals the Adaptive Role of the Epigenome in Three Deep-Sea Polychaetes.</title>
        <authorList>
            <person name="Perez M."/>
            <person name="Aroh O."/>
            <person name="Sun Y."/>
            <person name="Lan Y."/>
            <person name="Juniper S.K."/>
            <person name="Young C.R."/>
            <person name="Angers B."/>
            <person name="Qian P.Y."/>
        </authorList>
    </citation>
    <scope>NUCLEOTIDE SEQUENCE</scope>
    <source>
        <strain evidence="12">R07B-5</strain>
    </source>
</reference>
<dbReference type="PROSITE" id="PS01033">
    <property type="entry name" value="GLOBIN"/>
    <property type="match status" value="1"/>
</dbReference>
<feature type="disulfide bond" evidence="8">
    <location>
        <begin position="24"/>
        <end position="156"/>
    </location>
</feature>
<keyword evidence="8" id="KW-1015">Disulfide bond</keyword>
<dbReference type="GO" id="GO:0005833">
    <property type="term" value="C:hemoglobin complex"/>
    <property type="evidence" value="ECO:0007669"/>
    <property type="project" value="UniProtKB-UniRule"/>
</dbReference>
<feature type="binding site" description="proximal binding residue" evidence="7">
    <location>
        <position position="119"/>
    </location>
    <ligand>
        <name>heme b</name>
        <dbReference type="ChEBI" id="CHEBI:60344"/>
    </ligand>
    <ligandPart>
        <name>Fe</name>
        <dbReference type="ChEBI" id="CHEBI:18248"/>
    </ligandPart>
</feature>
<evidence type="ECO:0000256" key="1">
    <source>
        <dbReference type="ARBA" id="ARBA00022448"/>
    </source>
</evidence>
<keyword evidence="2 6" id="KW-0349">Heme</keyword>
<keyword evidence="10" id="KW-0732">Signal</keyword>
<feature type="domain" description="Globin" evidence="11">
    <location>
        <begin position="23"/>
        <end position="169"/>
    </location>
</feature>
<protein>
    <recommendedName>
        <fullName evidence="6">Extracellular globin</fullName>
    </recommendedName>
</protein>
<keyword evidence="13" id="KW-1185">Reference proteome</keyword>
<evidence type="ECO:0000256" key="6">
    <source>
        <dbReference type="PIRNR" id="PIRNR036517"/>
    </source>
</evidence>
<evidence type="ECO:0000256" key="4">
    <source>
        <dbReference type="ARBA" id="ARBA00022723"/>
    </source>
</evidence>
<dbReference type="AlphaFoldDB" id="A0AAD9KMY4"/>
<organism evidence="12 13">
    <name type="scientific">Ridgeia piscesae</name>
    <name type="common">Tubeworm</name>
    <dbReference type="NCBI Taxonomy" id="27915"/>
    <lineage>
        <taxon>Eukaryota</taxon>
        <taxon>Metazoa</taxon>
        <taxon>Spiralia</taxon>
        <taxon>Lophotrochozoa</taxon>
        <taxon>Annelida</taxon>
        <taxon>Polychaeta</taxon>
        <taxon>Sedentaria</taxon>
        <taxon>Canalipalpata</taxon>
        <taxon>Sabellida</taxon>
        <taxon>Siboglinidae</taxon>
        <taxon>Ridgeia</taxon>
    </lineage>
</organism>
<evidence type="ECO:0000256" key="10">
    <source>
        <dbReference type="SAM" id="SignalP"/>
    </source>
</evidence>
<dbReference type="EMBL" id="JAODUO010000796">
    <property type="protein sequence ID" value="KAK2174528.1"/>
    <property type="molecule type" value="Genomic_DNA"/>
</dbReference>
<dbReference type="Gene3D" id="1.10.490.10">
    <property type="entry name" value="Globins"/>
    <property type="match status" value="1"/>
</dbReference>
<dbReference type="CDD" id="cd01040">
    <property type="entry name" value="Mb-like"/>
    <property type="match status" value="1"/>
</dbReference>
<evidence type="ECO:0000256" key="2">
    <source>
        <dbReference type="ARBA" id="ARBA00022617"/>
    </source>
</evidence>
<proteinExistence type="inferred from homology"/>
<dbReference type="GO" id="GO:0020037">
    <property type="term" value="F:heme binding"/>
    <property type="evidence" value="ECO:0007669"/>
    <property type="project" value="UniProtKB-UniRule"/>
</dbReference>
<dbReference type="PANTHER" id="PTHR47217">
    <property type="entry name" value="GLOBIN-LIKE PROTEIN"/>
    <property type="match status" value="1"/>
</dbReference>
<evidence type="ECO:0000256" key="9">
    <source>
        <dbReference type="RuleBase" id="RU000356"/>
    </source>
</evidence>
<feature type="chain" id="PRO_5042284078" description="Extracellular globin" evidence="10">
    <location>
        <begin position="20"/>
        <end position="177"/>
    </location>
</feature>
<dbReference type="SUPFAM" id="SSF46458">
    <property type="entry name" value="Globin-like"/>
    <property type="match status" value="1"/>
</dbReference>
<evidence type="ECO:0000313" key="12">
    <source>
        <dbReference type="EMBL" id="KAK2174528.1"/>
    </source>
</evidence>
<evidence type="ECO:0000256" key="8">
    <source>
        <dbReference type="PIRSR" id="PIRSR036517-2"/>
    </source>
</evidence>
<name>A0AAD9KMY4_RIDPI</name>
<dbReference type="PIRSF" id="PIRSF036517">
    <property type="entry name" value="Ext_hemo"/>
    <property type="match status" value="1"/>
</dbReference>
<accession>A0AAD9KMY4</accession>
<evidence type="ECO:0000256" key="3">
    <source>
        <dbReference type="ARBA" id="ARBA00022621"/>
    </source>
</evidence>
<dbReference type="GO" id="GO:0005506">
    <property type="term" value="F:iron ion binding"/>
    <property type="evidence" value="ECO:0007669"/>
    <property type="project" value="UniProtKB-UniRule"/>
</dbReference>
<keyword evidence="5 6" id="KW-0408">Iron</keyword>
<evidence type="ECO:0000256" key="5">
    <source>
        <dbReference type="ARBA" id="ARBA00023004"/>
    </source>
</evidence>
<comment type="similarity">
    <text evidence="6 9">Belongs to the globin family.</text>
</comment>
<keyword evidence="3 6" id="KW-0561">Oxygen transport</keyword>
<evidence type="ECO:0000259" key="11">
    <source>
        <dbReference type="PROSITE" id="PS01033"/>
    </source>
</evidence>
<dbReference type="Pfam" id="PF00042">
    <property type="entry name" value="Globin"/>
    <property type="match status" value="1"/>
</dbReference>
<dbReference type="InterPro" id="IPR009050">
    <property type="entry name" value="Globin-like_sf"/>
</dbReference>
<gene>
    <name evidence="12" type="ORF">NP493_797g00030</name>
</gene>
<dbReference type="PANTHER" id="PTHR47217:SF1">
    <property type="entry name" value="GLOBIN-LIKE PROTEIN"/>
    <property type="match status" value="1"/>
</dbReference>
<sequence length="177" mass="20141">MRLFLVCLSLVLNAALAWTEYHFCVKCDAEVVKAQWNVFYAAPNSGASKYMLASHIFHRLFIENPDAKKLFTRVNVHDQSSPEFQAHVVRVINGLDLCINSLTSRPLLESVTDHMATQHFVRQGVSQAHFDVMEKILFELLPQALDEFNYDAWTSCLVPVKKAIVRGLPATAESYQW</sequence>
<keyword evidence="4 6" id="KW-0479">Metal-binding</keyword>
<dbReference type="InterPro" id="IPR012292">
    <property type="entry name" value="Globin/Proto"/>
</dbReference>
<keyword evidence="1 6" id="KW-0813">Transport</keyword>
<comment type="caution">
    <text evidence="12">The sequence shown here is derived from an EMBL/GenBank/DDBJ whole genome shotgun (WGS) entry which is preliminary data.</text>
</comment>
<dbReference type="InterPro" id="IPR014610">
    <property type="entry name" value="Haemoglobin_extracell"/>
</dbReference>
<dbReference type="GO" id="GO:0005344">
    <property type="term" value="F:oxygen carrier activity"/>
    <property type="evidence" value="ECO:0007669"/>
    <property type="project" value="UniProtKB-UniRule"/>
</dbReference>
<evidence type="ECO:0000256" key="7">
    <source>
        <dbReference type="PIRSR" id="PIRSR036517-1"/>
    </source>
</evidence>
<dbReference type="GO" id="GO:0005576">
    <property type="term" value="C:extracellular region"/>
    <property type="evidence" value="ECO:0007669"/>
    <property type="project" value="UniProtKB-UniRule"/>
</dbReference>
<dbReference type="InterPro" id="IPR044399">
    <property type="entry name" value="Mb-like_M"/>
</dbReference>
<evidence type="ECO:0000313" key="13">
    <source>
        <dbReference type="Proteomes" id="UP001209878"/>
    </source>
</evidence>
<feature type="signal peptide" evidence="10">
    <location>
        <begin position="1"/>
        <end position="19"/>
    </location>
</feature>
<dbReference type="Proteomes" id="UP001209878">
    <property type="component" value="Unassembled WGS sequence"/>
</dbReference>